<keyword evidence="2" id="KW-1185">Reference proteome</keyword>
<accession>A0ABP3N2E9</accession>
<evidence type="ECO:0000313" key="1">
    <source>
        <dbReference type="EMBL" id="GAA0533945.1"/>
    </source>
</evidence>
<gene>
    <name evidence="1" type="ORF">GCM10010390_39630</name>
</gene>
<sequence>MVHMLVEDLAAGGVNGDVVVLVVLAEDVDLPDEGAVASAQVAVPGTAFSAAAVASL</sequence>
<proteinExistence type="predicted"/>
<dbReference type="EMBL" id="BAAABZ010000038">
    <property type="protein sequence ID" value="GAA0533945.1"/>
    <property type="molecule type" value="Genomic_DNA"/>
</dbReference>
<organism evidence="1 2">
    <name type="scientific">Streptomyces mordarskii</name>
    <dbReference type="NCBI Taxonomy" id="1226758"/>
    <lineage>
        <taxon>Bacteria</taxon>
        <taxon>Bacillati</taxon>
        <taxon>Actinomycetota</taxon>
        <taxon>Actinomycetes</taxon>
        <taxon>Kitasatosporales</taxon>
        <taxon>Streptomycetaceae</taxon>
        <taxon>Streptomyces</taxon>
    </lineage>
</organism>
<dbReference type="Proteomes" id="UP001501576">
    <property type="component" value="Unassembled WGS sequence"/>
</dbReference>
<name>A0ABP3N2E9_9ACTN</name>
<reference evidence="2" key="1">
    <citation type="journal article" date="2019" name="Int. J. Syst. Evol. Microbiol.">
        <title>The Global Catalogue of Microorganisms (GCM) 10K type strain sequencing project: providing services to taxonomists for standard genome sequencing and annotation.</title>
        <authorList>
            <consortium name="The Broad Institute Genomics Platform"/>
            <consortium name="The Broad Institute Genome Sequencing Center for Infectious Disease"/>
            <person name="Wu L."/>
            <person name="Ma J."/>
        </authorList>
    </citation>
    <scope>NUCLEOTIDE SEQUENCE [LARGE SCALE GENOMIC DNA]</scope>
    <source>
        <strain evidence="2">JCM 5052</strain>
    </source>
</reference>
<comment type="caution">
    <text evidence="1">The sequence shown here is derived from an EMBL/GenBank/DDBJ whole genome shotgun (WGS) entry which is preliminary data.</text>
</comment>
<evidence type="ECO:0000313" key="2">
    <source>
        <dbReference type="Proteomes" id="UP001501576"/>
    </source>
</evidence>
<protein>
    <submittedName>
        <fullName evidence="1">Uncharacterized protein</fullName>
    </submittedName>
</protein>